<protein>
    <submittedName>
        <fullName evidence="9">Cysteine desulfurase NifS</fullName>
    </submittedName>
</protein>
<dbReference type="Proteomes" id="UP000239720">
    <property type="component" value="Unassembled WGS sequence"/>
</dbReference>
<keyword evidence="6" id="KW-0411">Iron-sulfur</keyword>
<evidence type="ECO:0000256" key="3">
    <source>
        <dbReference type="ARBA" id="ARBA00022723"/>
    </source>
</evidence>
<evidence type="ECO:0000256" key="6">
    <source>
        <dbReference type="ARBA" id="ARBA00023014"/>
    </source>
</evidence>
<dbReference type="RefSeq" id="WP_105368318.1">
    <property type="nucleotide sequence ID" value="NZ_NEMB01000003.1"/>
</dbReference>
<dbReference type="GO" id="GO:0046872">
    <property type="term" value="F:metal ion binding"/>
    <property type="evidence" value="ECO:0007669"/>
    <property type="project" value="UniProtKB-KW"/>
</dbReference>
<dbReference type="PROSITE" id="PS00595">
    <property type="entry name" value="AA_TRANSFER_CLASS_5"/>
    <property type="match status" value="1"/>
</dbReference>
<evidence type="ECO:0000256" key="5">
    <source>
        <dbReference type="ARBA" id="ARBA00023004"/>
    </source>
</evidence>
<evidence type="ECO:0000256" key="2">
    <source>
        <dbReference type="ARBA" id="ARBA00006490"/>
    </source>
</evidence>
<keyword evidence="3" id="KW-0479">Metal-binding</keyword>
<evidence type="ECO:0000256" key="4">
    <source>
        <dbReference type="ARBA" id="ARBA00022898"/>
    </source>
</evidence>
<dbReference type="InterPro" id="IPR015421">
    <property type="entry name" value="PyrdxlP-dep_Trfase_major"/>
</dbReference>
<dbReference type="Gene3D" id="1.10.260.50">
    <property type="match status" value="1"/>
</dbReference>
<dbReference type="Gene3D" id="3.40.640.10">
    <property type="entry name" value="Type I PLP-dependent aspartate aminotransferase-like (Major domain)"/>
    <property type="match status" value="1"/>
</dbReference>
<dbReference type="GO" id="GO:0051536">
    <property type="term" value="F:iron-sulfur cluster binding"/>
    <property type="evidence" value="ECO:0007669"/>
    <property type="project" value="UniProtKB-KW"/>
</dbReference>
<dbReference type="PIRSF" id="PIRSF005572">
    <property type="entry name" value="NifS"/>
    <property type="match status" value="1"/>
</dbReference>
<evidence type="ECO:0000256" key="1">
    <source>
        <dbReference type="ARBA" id="ARBA00001933"/>
    </source>
</evidence>
<dbReference type="InterPro" id="IPR015422">
    <property type="entry name" value="PyrdxlP-dep_Trfase_small"/>
</dbReference>
<dbReference type="InterPro" id="IPR020578">
    <property type="entry name" value="Aminotrans_V_PyrdxlP_BS"/>
</dbReference>
<evidence type="ECO:0000313" key="9">
    <source>
        <dbReference type="EMBL" id="PQQ67358.1"/>
    </source>
</evidence>
<dbReference type="Pfam" id="PF00266">
    <property type="entry name" value="Aminotran_5"/>
    <property type="match status" value="1"/>
</dbReference>
<gene>
    <name evidence="9" type="ORF">B9R14_11750</name>
</gene>
<organism evidence="9 10">
    <name type="scientific">Acetivibrio saccincola</name>
    <dbReference type="NCBI Taxonomy" id="1677857"/>
    <lineage>
        <taxon>Bacteria</taxon>
        <taxon>Bacillati</taxon>
        <taxon>Bacillota</taxon>
        <taxon>Clostridia</taxon>
        <taxon>Eubacteriales</taxon>
        <taxon>Oscillospiraceae</taxon>
        <taxon>Acetivibrio</taxon>
    </lineage>
</organism>
<dbReference type="GO" id="GO:0003824">
    <property type="term" value="F:catalytic activity"/>
    <property type="evidence" value="ECO:0007669"/>
    <property type="project" value="UniProtKB-ARBA"/>
</dbReference>
<dbReference type="SUPFAM" id="SSF53383">
    <property type="entry name" value="PLP-dependent transferases"/>
    <property type="match status" value="1"/>
</dbReference>
<dbReference type="AlphaFoldDB" id="A0A2S8RC44"/>
<dbReference type="PANTHER" id="PTHR11601:SF50">
    <property type="entry name" value="CYSTEINE DESULFURASE ISCS 2-RELATED"/>
    <property type="match status" value="1"/>
</dbReference>
<dbReference type="InterPro" id="IPR015424">
    <property type="entry name" value="PyrdxlP-dep_Trfase"/>
</dbReference>
<dbReference type="PROSITE" id="PS00018">
    <property type="entry name" value="EF_HAND_1"/>
    <property type="match status" value="1"/>
</dbReference>
<dbReference type="OrthoDB" id="9808002at2"/>
<dbReference type="PANTHER" id="PTHR11601">
    <property type="entry name" value="CYSTEINE DESULFURYLASE FAMILY MEMBER"/>
    <property type="match status" value="1"/>
</dbReference>
<keyword evidence="5" id="KW-0408">Iron</keyword>
<evidence type="ECO:0000259" key="8">
    <source>
        <dbReference type="Pfam" id="PF00266"/>
    </source>
</evidence>
<evidence type="ECO:0000313" key="10">
    <source>
        <dbReference type="Proteomes" id="UP000239720"/>
    </source>
</evidence>
<name>A0A2S8RC44_9FIRM</name>
<dbReference type="NCBIfam" id="NF002806">
    <property type="entry name" value="PRK02948.1"/>
    <property type="match status" value="1"/>
</dbReference>
<reference evidence="9 10" key="1">
    <citation type="journal article" date="2018" name="Syst. Appl. Microbiol.">
        <title>Characterization and high-quality draft genome sequence of Herbivorax saccincola A7, an anaerobic, alkaliphilic, thermophilic, cellulolytic, and xylanolytic bacterium.</title>
        <authorList>
            <person name="Aikawa S."/>
            <person name="Baramee S."/>
            <person name="Sermsathanaswadi J."/>
            <person name="Thianheng P."/>
            <person name="Tachaapaikoon C."/>
            <person name="Shikata A."/>
            <person name="Waeonukul R."/>
            <person name="Pason P."/>
            <person name="Ratanakhanokchai K."/>
            <person name="Kosugi A."/>
        </authorList>
    </citation>
    <scope>NUCLEOTIDE SEQUENCE [LARGE SCALE GENOMIC DNA]</scope>
    <source>
        <strain evidence="9 10">A7</strain>
    </source>
</reference>
<accession>A0A2S8RC44</accession>
<dbReference type="InterPro" id="IPR018247">
    <property type="entry name" value="EF_Hand_1_Ca_BS"/>
</dbReference>
<dbReference type="InterPro" id="IPR016454">
    <property type="entry name" value="Cysteine_dSase"/>
</dbReference>
<proteinExistence type="inferred from homology"/>
<comment type="caution">
    <text evidence="9">The sequence shown here is derived from an EMBL/GenBank/DDBJ whole genome shotgun (WGS) entry which is preliminary data.</text>
</comment>
<dbReference type="Gene3D" id="3.90.1150.10">
    <property type="entry name" value="Aspartate Aminotransferase, domain 1"/>
    <property type="match status" value="1"/>
</dbReference>
<sequence>MRREIYLDNSATTKPYDEVVEVISDINRNIYGNPSSLHTKGIEAEKIIKNSREIIAKTLMAENDEIYFTSGGTEGNNLAILGYLRANPRKGKHVITTKIEHPSVLEVFKFLSTEGYRVDFIDVDQNGQVDVKDIEEKVCEETSLISIIYVNNEIGTIQPIKKIAKIKKDAVLHVDAVQGYGKFKIIPKKLGIDLMTISSHKIHGPKGVGAIYKNKNVRLSPILLGGGQESLIRSGTENVSGIYGFATAARITFDNIEENYNKCKKLKNLLVEKLKSEIEGVKIISPGDSLPYILNASFENIRGEVLLHHLEERNIFVSTGAACSSRKNIHSHVLKALGLPPGCIEGAIRFSFSHTNTVEDVEETVDALKSILPRISIRSGGRGWKR</sequence>
<feature type="domain" description="Aminotransferase class V" evidence="8">
    <location>
        <begin position="5"/>
        <end position="362"/>
    </location>
</feature>
<comment type="cofactor">
    <cofactor evidence="1 7">
        <name>pyridoxal 5'-phosphate</name>
        <dbReference type="ChEBI" id="CHEBI:597326"/>
    </cofactor>
</comment>
<evidence type="ECO:0000256" key="7">
    <source>
        <dbReference type="RuleBase" id="RU004504"/>
    </source>
</evidence>
<dbReference type="EMBL" id="NEMB01000003">
    <property type="protein sequence ID" value="PQQ67358.1"/>
    <property type="molecule type" value="Genomic_DNA"/>
</dbReference>
<dbReference type="InterPro" id="IPR000192">
    <property type="entry name" value="Aminotrans_V_dom"/>
</dbReference>
<keyword evidence="4" id="KW-0663">Pyridoxal phosphate</keyword>
<comment type="similarity">
    <text evidence="2">Belongs to the class-V pyridoxal-phosphate-dependent aminotransferase family. NifS/IscS subfamily.</text>
</comment>